<dbReference type="Proteomes" id="UP000285190">
    <property type="component" value="Unassembled WGS sequence"/>
</dbReference>
<sequence>MMNRRIRSRHTRQRGQALAEYIYVFPILALLILGAIQFGFIYQTKSTLNYATFAATRQGALNNGSMSAIAEGLVSGMMPLFTHSSSTGGARNMDLLKNAWQLADEQVRNPKITSIRIVNPTPTTLNSYQGQSEKGDEIPNDNLMYRSTNIPGGSMNIQDANLLKVRVTYCYRMAVPILNKLIFHLVVDPPGTPSVGTTAADMIASEGGGATSKPCTGIDDEYRIPVTSEAVVRMQSPFRDPGKWIGP</sequence>
<feature type="transmembrane region" description="Helical" evidence="1">
    <location>
        <begin position="21"/>
        <end position="42"/>
    </location>
</feature>
<dbReference type="Pfam" id="PF07811">
    <property type="entry name" value="TadE"/>
    <property type="match status" value="1"/>
</dbReference>
<dbReference type="RefSeq" id="WP_119736918.1">
    <property type="nucleotide sequence ID" value="NZ_QYUN01000002.1"/>
</dbReference>
<gene>
    <name evidence="3" type="ORF">D3870_04195</name>
</gene>
<dbReference type="OrthoDB" id="8526602at2"/>
<keyword evidence="1" id="KW-1133">Transmembrane helix</keyword>
<evidence type="ECO:0000256" key="1">
    <source>
        <dbReference type="SAM" id="Phobius"/>
    </source>
</evidence>
<evidence type="ECO:0000313" key="4">
    <source>
        <dbReference type="Proteomes" id="UP000285190"/>
    </source>
</evidence>
<comment type="caution">
    <text evidence="3">The sequence shown here is derived from an EMBL/GenBank/DDBJ whole genome shotgun (WGS) entry which is preliminary data.</text>
</comment>
<keyword evidence="4" id="KW-1185">Reference proteome</keyword>
<reference evidence="3 4" key="1">
    <citation type="submission" date="2018-09" db="EMBL/GenBank/DDBJ databases">
        <authorList>
            <person name="Zhu H."/>
        </authorList>
    </citation>
    <scope>NUCLEOTIDE SEQUENCE [LARGE SCALE GENOMIC DNA]</scope>
    <source>
        <strain evidence="3 4">K2R10-39</strain>
    </source>
</reference>
<keyword evidence="1" id="KW-0812">Transmembrane</keyword>
<keyword evidence="1" id="KW-0472">Membrane</keyword>
<dbReference type="EMBL" id="QYUN01000002">
    <property type="protein sequence ID" value="RJG05323.1"/>
    <property type="molecule type" value="Genomic_DNA"/>
</dbReference>
<proteinExistence type="predicted"/>
<dbReference type="AlphaFoldDB" id="A0A418WYZ5"/>
<name>A0A418WYZ5_9BURK</name>
<dbReference type="InterPro" id="IPR012495">
    <property type="entry name" value="TadE-like_dom"/>
</dbReference>
<accession>A0A418WYZ5</accession>
<evidence type="ECO:0000313" key="3">
    <source>
        <dbReference type="EMBL" id="RJG05323.1"/>
    </source>
</evidence>
<evidence type="ECO:0000259" key="2">
    <source>
        <dbReference type="Pfam" id="PF07811"/>
    </source>
</evidence>
<protein>
    <submittedName>
        <fullName evidence="3">Pilus assembly protein</fullName>
    </submittedName>
</protein>
<feature type="domain" description="TadE-like" evidence="2">
    <location>
        <begin position="15"/>
        <end position="57"/>
    </location>
</feature>
<organism evidence="3 4">
    <name type="scientific">Noviherbaspirillum cavernae</name>
    <dbReference type="NCBI Taxonomy" id="2320862"/>
    <lineage>
        <taxon>Bacteria</taxon>
        <taxon>Pseudomonadati</taxon>
        <taxon>Pseudomonadota</taxon>
        <taxon>Betaproteobacteria</taxon>
        <taxon>Burkholderiales</taxon>
        <taxon>Oxalobacteraceae</taxon>
        <taxon>Noviherbaspirillum</taxon>
    </lineage>
</organism>